<dbReference type="PANTHER" id="PTHR10900">
    <property type="entry name" value="PERIOSTIN-RELATED"/>
    <property type="match status" value="1"/>
</dbReference>
<dbReference type="Gene3D" id="2.30.180.10">
    <property type="entry name" value="FAS1 domain"/>
    <property type="match status" value="1"/>
</dbReference>
<dbReference type="PROSITE" id="PS50213">
    <property type="entry name" value="FAS1"/>
    <property type="match status" value="1"/>
</dbReference>
<organism evidence="2">
    <name type="scientific">freshwater metagenome</name>
    <dbReference type="NCBI Taxonomy" id="449393"/>
    <lineage>
        <taxon>unclassified sequences</taxon>
        <taxon>metagenomes</taxon>
        <taxon>ecological metagenomes</taxon>
    </lineage>
</organism>
<evidence type="ECO:0000259" key="1">
    <source>
        <dbReference type="PROSITE" id="PS50213"/>
    </source>
</evidence>
<name>A0A6J6SWE1_9ZZZZ</name>
<dbReference type="GO" id="GO:0005615">
    <property type="term" value="C:extracellular space"/>
    <property type="evidence" value="ECO:0007669"/>
    <property type="project" value="TreeGrafter"/>
</dbReference>
<sequence length="210" mass="21717">MSFLRRTAALGSVAALAVTGALATSAPASADETDTSLAEVLAADGNKFDRNQRDFDVLDRVVRVVLAAKPDSPVALLADGTQTLTAFAPTDLAFRRLARDLVEPAAGQSERKAFKALAGAVDVDTIEAVLLYHVVAGSKLDSTAVVAADDQAVETAGGGSVTVRVDGSKITLEDADASDADPRVTVTDINAQANQLAHAINRVLRPVDLP</sequence>
<gene>
    <name evidence="2" type="ORF">UFOPK2761_01120</name>
</gene>
<dbReference type="InterPro" id="IPR036378">
    <property type="entry name" value="FAS1_dom_sf"/>
</dbReference>
<dbReference type="SUPFAM" id="SSF82153">
    <property type="entry name" value="FAS1 domain"/>
    <property type="match status" value="1"/>
</dbReference>
<accession>A0A6J6SWE1</accession>
<dbReference type="PANTHER" id="PTHR10900:SF77">
    <property type="entry name" value="FI19380P1"/>
    <property type="match status" value="1"/>
</dbReference>
<reference evidence="2" key="1">
    <citation type="submission" date="2020-05" db="EMBL/GenBank/DDBJ databases">
        <authorList>
            <person name="Chiriac C."/>
            <person name="Salcher M."/>
            <person name="Ghai R."/>
            <person name="Kavagutti S V."/>
        </authorList>
    </citation>
    <scope>NUCLEOTIDE SEQUENCE</scope>
</reference>
<dbReference type="Pfam" id="PF02469">
    <property type="entry name" value="Fasciclin"/>
    <property type="match status" value="1"/>
</dbReference>
<feature type="domain" description="FAS1" evidence="1">
    <location>
        <begin position="42"/>
        <end position="204"/>
    </location>
</feature>
<evidence type="ECO:0000313" key="2">
    <source>
        <dbReference type="EMBL" id="CAB4739008.1"/>
    </source>
</evidence>
<protein>
    <submittedName>
        <fullName evidence="2">Unannotated protein</fullName>
    </submittedName>
</protein>
<dbReference type="InterPro" id="IPR000782">
    <property type="entry name" value="FAS1_domain"/>
</dbReference>
<dbReference type="SMART" id="SM00554">
    <property type="entry name" value="FAS1"/>
    <property type="match status" value="1"/>
</dbReference>
<dbReference type="AlphaFoldDB" id="A0A6J6SWE1"/>
<dbReference type="InterPro" id="IPR050904">
    <property type="entry name" value="Adhesion/Biosynth-related"/>
</dbReference>
<dbReference type="EMBL" id="CAEZYQ010000007">
    <property type="protein sequence ID" value="CAB4739008.1"/>
    <property type="molecule type" value="Genomic_DNA"/>
</dbReference>
<proteinExistence type="predicted"/>